<proteinExistence type="predicted"/>
<dbReference type="InParanoid" id="A0A1Q3BJV6"/>
<evidence type="ECO:0000259" key="1">
    <source>
        <dbReference type="Pfam" id="PF26138"/>
    </source>
</evidence>
<reference evidence="3" key="1">
    <citation type="submission" date="2016-04" db="EMBL/GenBank/DDBJ databases">
        <title>Cephalotus genome sequencing.</title>
        <authorList>
            <person name="Fukushima K."/>
            <person name="Hasebe M."/>
            <person name="Fang X."/>
        </authorList>
    </citation>
    <scope>NUCLEOTIDE SEQUENCE [LARGE SCALE GENOMIC DNA]</scope>
    <source>
        <strain evidence="3">cv. St1</strain>
    </source>
</reference>
<gene>
    <name evidence="2" type="ORF">CFOL_v3_11647</name>
</gene>
<organism evidence="2 3">
    <name type="scientific">Cephalotus follicularis</name>
    <name type="common">Albany pitcher plant</name>
    <dbReference type="NCBI Taxonomy" id="3775"/>
    <lineage>
        <taxon>Eukaryota</taxon>
        <taxon>Viridiplantae</taxon>
        <taxon>Streptophyta</taxon>
        <taxon>Embryophyta</taxon>
        <taxon>Tracheophyta</taxon>
        <taxon>Spermatophyta</taxon>
        <taxon>Magnoliopsida</taxon>
        <taxon>eudicotyledons</taxon>
        <taxon>Gunneridae</taxon>
        <taxon>Pentapetalae</taxon>
        <taxon>rosids</taxon>
        <taxon>fabids</taxon>
        <taxon>Oxalidales</taxon>
        <taxon>Cephalotaceae</taxon>
        <taxon>Cephalotus</taxon>
    </lineage>
</organism>
<sequence length="103" mass="12127">MRGHPIRCFNMFRMDGSVLMKLVSELQLKYDLKTTRRMSALEMVCIFVHIVGQGCSNRLAQERFQHSRETVSTHDTRIFYAALRREHINFPHPPEGNLRILKL</sequence>
<comment type="caution">
    <text evidence="2">The sequence shown here is derived from an EMBL/GenBank/DDBJ whole genome shotgun (WGS) entry which is preliminary data.</text>
</comment>
<feature type="domain" description="DUF8040" evidence="1">
    <location>
        <begin position="2"/>
        <end position="81"/>
    </location>
</feature>
<dbReference type="InterPro" id="IPR058353">
    <property type="entry name" value="DUF8040"/>
</dbReference>
<keyword evidence="3" id="KW-1185">Reference proteome</keyword>
<protein>
    <recommendedName>
        <fullName evidence="1">DUF8040 domain-containing protein</fullName>
    </recommendedName>
</protein>
<evidence type="ECO:0000313" key="2">
    <source>
        <dbReference type="EMBL" id="GAV68144.1"/>
    </source>
</evidence>
<dbReference type="OrthoDB" id="1921318at2759"/>
<accession>A0A1Q3BJV6</accession>
<dbReference type="Pfam" id="PF26138">
    <property type="entry name" value="DUF8040"/>
    <property type="match status" value="1"/>
</dbReference>
<dbReference type="EMBL" id="BDDD01000611">
    <property type="protein sequence ID" value="GAV68144.1"/>
    <property type="molecule type" value="Genomic_DNA"/>
</dbReference>
<evidence type="ECO:0000313" key="3">
    <source>
        <dbReference type="Proteomes" id="UP000187406"/>
    </source>
</evidence>
<dbReference type="Proteomes" id="UP000187406">
    <property type="component" value="Unassembled WGS sequence"/>
</dbReference>
<dbReference type="AlphaFoldDB" id="A0A1Q3BJV6"/>
<name>A0A1Q3BJV6_CEPFO</name>